<dbReference type="GO" id="GO:0005737">
    <property type="term" value="C:cytoplasm"/>
    <property type="evidence" value="ECO:0007669"/>
    <property type="project" value="TreeGrafter"/>
</dbReference>
<dbReference type="InterPro" id="IPR035874">
    <property type="entry name" value="IDS"/>
</dbReference>
<dbReference type="Proteomes" id="UP000464954">
    <property type="component" value="Chromosome"/>
</dbReference>
<sequence>MISKKNFPIIGTLLAALSCSAAEQAQDRPNILFICVDDLRPQLGCYGNIQMKTPNMDALAAQGVLFERAYCQFAICGPSRSSVLSGMYPEHSGLKDNAVSFRGKLADGVSLPQYFREQGYHTVGTGKIFHHAANTDPASWDRWVDIKGRGYFLPKNIEDQKKRRANIAAREAAGETFTEHQKYVYTVGPFSEAADADEHLYPDGQLADRSIQVLREVRKDNQPFFLAIGFMKPHLPLVVPKKYWDLYEAKDFELPEMTELPDGSPSYAGHDSFELRSYCDVPKQGPVGDDILRRAIHGYYAGCSFVDAQIGRVLDELTALGLDDNTVVLLWGDHGFHLGEHGIICKDTNYEVAARAPLIIRAPSEAPDRTDRLVEFVDIFPTLCNLAGLEVPAQCDGQSIFSEPWKTAAFTMNERKWNHPNSGYSMRTDRYRYTRWLNPAGEPVAEELYDYQKAPEETVNLNSDPEYRSELNKLRRKFDAESPVMKFRENR</sequence>
<dbReference type="Gene3D" id="3.40.720.10">
    <property type="entry name" value="Alkaline Phosphatase, subunit A"/>
    <property type="match status" value="1"/>
</dbReference>
<dbReference type="InterPro" id="IPR000917">
    <property type="entry name" value="Sulfatase_N"/>
</dbReference>
<evidence type="ECO:0000256" key="1">
    <source>
        <dbReference type="ARBA" id="ARBA00001913"/>
    </source>
</evidence>
<dbReference type="CDD" id="cd16030">
    <property type="entry name" value="iduronate-2-sulfatase"/>
    <property type="match status" value="1"/>
</dbReference>
<evidence type="ECO:0000256" key="5">
    <source>
        <dbReference type="ARBA" id="ARBA00022801"/>
    </source>
</evidence>
<protein>
    <submittedName>
        <fullName evidence="9">Sulfatase-like hydrolase/transferase</fullName>
    </submittedName>
</protein>
<feature type="chain" id="PRO_5027068924" evidence="7">
    <location>
        <begin position="22"/>
        <end position="491"/>
    </location>
</feature>
<keyword evidence="6" id="KW-0106">Calcium</keyword>
<evidence type="ECO:0000256" key="3">
    <source>
        <dbReference type="ARBA" id="ARBA00022723"/>
    </source>
</evidence>
<dbReference type="EMBL" id="CP047593">
    <property type="protein sequence ID" value="QHI69169.1"/>
    <property type="molecule type" value="Genomic_DNA"/>
</dbReference>
<keyword evidence="9" id="KW-0808">Transferase</keyword>
<keyword evidence="3" id="KW-0479">Metal-binding</keyword>
<gene>
    <name evidence="9" type="ORF">GT409_06795</name>
</gene>
<evidence type="ECO:0000256" key="2">
    <source>
        <dbReference type="ARBA" id="ARBA00008779"/>
    </source>
</evidence>
<feature type="domain" description="Sulfatase N-terminal" evidence="8">
    <location>
        <begin position="29"/>
        <end position="388"/>
    </location>
</feature>
<feature type="signal peptide" evidence="7">
    <location>
        <begin position="1"/>
        <end position="21"/>
    </location>
</feature>
<dbReference type="RefSeq" id="WP_160628205.1">
    <property type="nucleotide sequence ID" value="NZ_CP047593.1"/>
</dbReference>
<dbReference type="AlphaFoldDB" id="A0A6P1M2V3"/>
<keyword evidence="5 9" id="KW-0378">Hydrolase</keyword>
<proteinExistence type="inferred from homology"/>
<name>A0A6P1M2V3_9BACT</name>
<dbReference type="InterPro" id="IPR017850">
    <property type="entry name" value="Alkaline_phosphatase_core_sf"/>
</dbReference>
<dbReference type="Pfam" id="PF00884">
    <property type="entry name" value="Sulfatase"/>
    <property type="match status" value="1"/>
</dbReference>
<dbReference type="GO" id="GO:0046872">
    <property type="term" value="F:metal ion binding"/>
    <property type="evidence" value="ECO:0007669"/>
    <property type="project" value="UniProtKB-KW"/>
</dbReference>
<organism evidence="9 10">
    <name type="scientific">Tichowtungia aerotolerans</name>
    <dbReference type="NCBI Taxonomy" id="2697043"/>
    <lineage>
        <taxon>Bacteria</taxon>
        <taxon>Pseudomonadati</taxon>
        <taxon>Kiritimatiellota</taxon>
        <taxon>Tichowtungiia</taxon>
        <taxon>Tichowtungiales</taxon>
        <taxon>Tichowtungiaceae</taxon>
        <taxon>Tichowtungia</taxon>
    </lineage>
</organism>
<dbReference type="PANTHER" id="PTHR45953">
    <property type="entry name" value="IDURONATE 2-SULFATASE"/>
    <property type="match status" value="1"/>
</dbReference>
<evidence type="ECO:0000313" key="9">
    <source>
        <dbReference type="EMBL" id="QHI69169.1"/>
    </source>
</evidence>
<dbReference type="PROSITE" id="PS51257">
    <property type="entry name" value="PROKAR_LIPOPROTEIN"/>
    <property type="match status" value="1"/>
</dbReference>
<evidence type="ECO:0000256" key="7">
    <source>
        <dbReference type="SAM" id="SignalP"/>
    </source>
</evidence>
<dbReference type="SUPFAM" id="SSF53649">
    <property type="entry name" value="Alkaline phosphatase-like"/>
    <property type="match status" value="1"/>
</dbReference>
<evidence type="ECO:0000256" key="4">
    <source>
        <dbReference type="ARBA" id="ARBA00022729"/>
    </source>
</evidence>
<dbReference type="PANTHER" id="PTHR45953:SF1">
    <property type="entry name" value="IDURONATE 2-SULFATASE"/>
    <property type="match status" value="1"/>
</dbReference>
<comment type="cofactor">
    <cofactor evidence="1">
        <name>Ca(2+)</name>
        <dbReference type="ChEBI" id="CHEBI:29108"/>
    </cofactor>
</comment>
<accession>A0A6P1M2V3</accession>
<keyword evidence="4 7" id="KW-0732">Signal</keyword>
<dbReference type="KEGG" id="taer:GT409_06795"/>
<reference evidence="9 10" key="1">
    <citation type="submission" date="2020-01" db="EMBL/GenBank/DDBJ databases">
        <title>Ponticoccus aerotolerans gen. nov., sp. nov., an anaerobic bacterium and proposal of Ponticoccusceae fam. nov., Ponticoccusles ord. nov. and Ponticoccuse classis nov. in the phylum Kiritimatiellaeota.</title>
        <authorList>
            <person name="Zhou L.Y."/>
            <person name="Du Z.J."/>
        </authorList>
    </citation>
    <scope>NUCLEOTIDE SEQUENCE [LARGE SCALE GENOMIC DNA]</scope>
    <source>
        <strain evidence="9 10">S-5007</strain>
    </source>
</reference>
<dbReference type="GO" id="GO:0016740">
    <property type="term" value="F:transferase activity"/>
    <property type="evidence" value="ECO:0007669"/>
    <property type="project" value="UniProtKB-KW"/>
</dbReference>
<keyword evidence="10" id="KW-1185">Reference proteome</keyword>
<evidence type="ECO:0000313" key="10">
    <source>
        <dbReference type="Proteomes" id="UP000464954"/>
    </source>
</evidence>
<comment type="similarity">
    <text evidence="2">Belongs to the sulfatase family.</text>
</comment>
<evidence type="ECO:0000259" key="8">
    <source>
        <dbReference type="Pfam" id="PF00884"/>
    </source>
</evidence>
<dbReference type="GO" id="GO:0004423">
    <property type="term" value="F:iduronate-2-sulfatase activity"/>
    <property type="evidence" value="ECO:0007669"/>
    <property type="project" value="InterPro"/>
</dbReference>
<evidence type="ECO:0000256" key="6">
    <source>
        <dbReference type="ARBA" id="ARBA00022837"/>
    </source>
</evidence>